<gene>
    <name evidence="2" type="ORF">NA56DRAFT_707831</name>
</gene>
<dbReference type="AlphaFoldDB" id="A0A2J6PTG1"/>
<feature type="region of interest" description="Disordered" evidence="1">
    <location>
        <begin position="1"/>
        <end position="46"/>
    </location>
</feature>
<keyword evidence="3" id="KW-1185">Reference proteome</keyword>
<name>A0A2J6PTG1_9HELO</name>
<protein>
    <submittedName>
        <fullName evidence="2">Uncharacterized protein</fullName>
    </submittedName>
</protein>
<feature type="compositionally biased region" description="Low complexity" evidence="1">
    <location>
        <begin position="37"/>
        <end position="46"/>
    </location>
</feature>
<organism evidence="2 3">
    <name type="scientific">Hyaloscypha hepaticicola</name>
    <dbReference type="NCBI Taxonomy" id="2082293"/>
    <lineage>
        <taxon>Eukaryota</taxon>
        <taxon>Fungi</taxon>
        <taxon>Dikarya</taxon>
        <taxon>Ascomycota</taxon>
        <taxon>Pezizomycotina</taxon>
        <taxon>Leotiomycetes</taxon>
        <taxon>Helotiales</taxon>
        <taxon>Hyaloscyphaceae</taxon>
        <taxon>Hyaloscypha</taxon>
    </lineage>
</organism>
<sequence length="157" mass="16771">MGSGRGGSPAGRGAPNPSRGGAARGSQQYESERGEAAPRGGARWPRAAEAQELGGGANQFFKLKEFTAILSWSVAAARSSEPSKSNLARSVKHFGKICKTKAIEKCNGIHQMSKEVAQDRQEQQRRRSWGGPKSPEPGEANYHPENIAPESKELSVA</sequence>
<evidence type="ECO:0000256" key="1">
    <source>
        <dbReference type="SAM" id="MobiDB-lite"/>
    </source>
</evidence>
<reference evidence="2 3" key="1">
    <citation type="submission" date="2016-05" db="EMBL/GenBank/DDBJ databases">
        <title>A degradative enzymes factory behind the ericoid mycorrhizal symbiosis.</title>
        <authorList>
            <consortium name="DOE Joint Genome Institute"/>
            <person name="Martino E."/>
            <person name="Morin E."/>
            <person name="Grelet G."/>
            <person name="Kuo A."/>
            <person name="Kohler A."/>
            <person name="Daghino S."/>
            <person name="Barry K."/>
            <person name="Choi C."/>
            <person name="Cichocki N."/>
            <person name="Clum A."/>
            <person name="Copeland A."/>
            <person name="Hainaut M."/>
            <person name="Haridas S."/>
            <person name="Labutti K."/>
            <person name="Lindquist E."/>
            <person name="Lipzen A."/>
            <person name="Khouja H.-R."/>
            <person name="Murat C."/>
            <person name="Ohm R."/>
            <person name="Olson A."/>
            <person name="Spatafora J."/>
            <person name="Veneault-Fourrey C."/>
            <person name="Henrissat B."/>
            <person name="Grigoriev I."/>
            <person name="Martin F."/>
            <person name="Perotto S."/>
        </authorList>
    </citation>
    <scope>NUCLEOTIDE SEQUENCE [LARGE SCALE GENOMIC DNA]</scope>
    <source>
        <strain evidence="2 3">UAMH 7357</strain>
    </source>
</reference>
<feature type="region of interest" description="Disordered" evidence="1">
    <location>
        <begin position="110"/>
        <end position="157"/>
    </location>
</feature>
<evidence type="ECO:0000313" key="2">
    <source>
        <dbReference type="EMBL" id="PMD17312.1"/>
    </source>
</evidence>
<feature type="compositionally biased region" description="Gly residues" evidence="1">
    <location>
        <begin position="1"/>
        <end position="10"/>
    </location>
</feature>
<evidence type="ECO:0000313" key="3">
    <source>
        <dbReference type="Proteomes" id="UP000235672"/>
    </source>
</evidence>
<dbReference type="EMBL" id="KZ613500">
    <property type="protein sequence ID" value="PMD17312.1"/>
    <property type="molecule type" value="Genomic_DNA"/>
</dbReference>
<feature type="compositionally biased region" description="Basic and acidic residues" evidence="1">
    <location>
        <begin position="112"/>
        <end position="125"/>
    </location>
</feature>
<dbReference type="Proteomes" id="UP000235672">
    <property type="component" value="Unassembled WGS sequence"/>
</dbReference>
<accession>A0A2J6PTG1</accession>
<proteinExistence type="predicted"/>